<accession>A0ABW3Q152</accession>
<dbReference type="RefSeq" id="WP_265989370.1">
    <property type="nucleotide sequence ID" value="NZ_CP110973.1"/>
</dbReference>
<evidence type="ECO:0000256" key="1">
    <source>
        <dbReference type="SAM" id="Phobius"/>
    </source>
</evidence>
<evidence type="ECO:0000313" key="3">
    <source>
        <dbReference type="EMBL" id="MFD1140552.1"/>
    </source>
</evidence>
<dbReference type="InterPro" id="IPR024478">
    <property type="entry name" value="HlyB_4HB_MCP"/>
</dbReference>
<name>A0ABW3Q152_9BACT</name>
<sequence length="227" mass="25369">MKWSFIIQQKLKAAVLLTSIMALVVLCSFLSKNAIKHINTSFSSIYQDRLIPAVDMVYLSENLYTKRLSLEKYLLSDTDLTLAQVSQQLQKQDHAIDSLLSDVEKTFLVAEEAKNLHTFKDRVKAYTVLEARILRLSQTGQKAAGSALFNGRGAAMFQESIQCLNALTRIQSTVGRSLMKESQSESSQFNLLSSLQIGVAIVIGLVVLGLIYNSKMVNHEKQPFHLN</sequence>
<keyword evidence="1" id="KW-0472">Membrane</keyword>
<feature type="domain" description="Chemotaxis methyl-accepting receptor HlyB-like 4HB MCP" evidence="2">
    <location>
        <begin position="7"/>
        <end position="184"/>
    </location>
</feature>
<dbReference type="Pfam" id="PF12729">
    <property type="entry name" value="4HB_MCP_1"/>
    <property type="match status" value="1"/>
</dbReference>
<protein>
    <submittedName>
        <fullName evidence="3">MCP four helix bundle domain-containing protein</fullName>
    </submittedName>
</protein>
<organism evidence="3 4">
    <name type="scientific">Larkinella insperata</name>
    <dbReference type="NCBI Taxonomy" id="332158"/>
    <lineage>
        <taxon>Bacteria</taxon>
        <taxon>Pseudomonadati</taxon>
        <taxon>Bacteroidota</taxon>
        <taxon>Cytophagia</taxon>
        <taxon>Cytophagales</taxon>
        <taxon>Spirosomataceae</taxon>
        <taxon>Larkinella</taxon>
    </lineage>
</organism>
<evidence type="ECO:0000313" key="4">
    <source>
        <dbReference type="Proteomes" id="UP001597116"/>
    </source>
</evidence>
<dbReference type="Proteomes" id="UP001597116">
    <property type="component" value="Unassembled WGS sequence"/>
</dbReference>
<keyword evidence="1" id="KW-1133">Transmembrane helix</keyword>
<evidence type="ECO:0000259" key="2">
    <source>
        <dbReference type="Pfam" id="PF12729"/>
    </source>
</evidence>
<keyword evidence="1" id="KW-0812">Transmembrane</keyword>
<proteinExistence type="predicted"/>
<keyword evidence="4" id="KW-1185">Reference proteome</keyword>
<reference evidence="4" key="1">
    <citation type="journal article" date="2019" name="Int. J. Syst. Evol. Microbiol.">
        <title>The Global Catalogue of Microorganisms (GCM) 10K type strain sequencing project: providing services to taxonomists for standard genome sequencing and annotation.</title>
        <authorList>
            <consortium name="The Broad Institute Genomics Platform"/>
            <consortium name="The Broad Institute Genome Sequencing Center for Infectious Disease"/>
            <person name="Wu L."/>
            <person name="Ma J."/>
        </authorList>
    </citation>
    <scope>NUCLEOTIDE SEQUENCE [LARGE SCALE GENOMIC DNA]</scope>
    <source>
        <strain evidence="4">CCUG 55608</strain>
    </source>
</reference>
<feature type="transmembrane region" description="Helical" evidence="1">
    <location>
        <begin position="191"/>
        <end position="212"/>
    </location>
</feature>
<dbReference type="EMBL" id="JBHTLP010000002">
    <property type="protein sequence ID" value="MFD1140552.1"/>
    <property type="molecule type" value="Genomic_DNA"/>
</dbReference>
<gene>
    <name evidence="3" type="ORF">ACFQ4C_05515</name>
</gene>
<comment type="caution">
    <text evidence="3">The sequence shown here is derived from an EMBL/GenBank/DDBJ whole genome shotgun (WGS) entry which is preliminary data.</text>
</comment>